<accession>A0A167GBL1</accession>
<evidence type="ECO:0008006" key="5">
    <source>
        <dbReference type="Google" id="ProtNLM"/>
    </source>
</evidence>
<protein>
    <recommendedName>
        <fullName evidence="5">WxL domain-containing protein</fullName>
    </recommendedName>
</protein>
<proteinExistence type="predicted"/>
<keyword evidence="3" id="KW-1185">Reference proteome</keyword>
<evidence type="ECO:0000313" key="2">
    <source>
        <dbReference type="EMBL" id="OAD39229.1"/>
    </source>
</evidence>
<dbReference type="OrthoDB" id="8853963at2"/>
<reference evidence="2 3" key="1">
    <citation type="submission" date="2016-02" db="EMBL/GenBank/DDBJ databases">
        <title>Draft genome sequence of Hydrogenophaga sp. LPB0072.</title>
        <authorList>
            <person name="Shin S.-K."/>
            <person name="Yi H."/>
        </authorList>
    </citation>
    <scope>NUCLEOTIDE SEQUENCE [LARGE SCALE GENOMIC DNA]</scope>
    <source>
        <strain evidence="2 3">LPB0072</strain>
    </source>
</reference>
<organism evidence="1 4">
    <name type="scientific">Hydrogenophaga crassostreae</name>
    <dbReference type="NCBI Taxonomy" id="1763535"/>
    <lineage>
        <taxon>Bacteria</taxon>
        <taxon>Pseudomonadati</taxon>
        <taxon>Pseudomonadota</taxon>
        <taxon>Betaproteobacteria</taxon>
        <taxon>Burkholderiales</taxon>
        <taxon>Comamonadaceae</taxon>
        <taxon>Hydrogenophaga</taxon>
    </lineage>
</organism>
<dbReference type="EMBL" id="LVWD01000043">
    <property type="protein sequence ID" value="OAD39229.1"/>
    <property type="molecule type" value="Genomic_DNA"/>
</dbReference>
<dbReference type="AlphaFoldDB" id="A0A167GBL1"/>
<evidence type="ECO:0000313" key="1">
    <source>
        <dbReference type="EMBL" id="AOW15139.1"/>
    </source>
</evidence>
<evidence type="ECO:0000313" key="3">
    <source>
        <dbReference type="Proteomes" id="UP000185657"/>
    </source>
</evidence>
<dbReference type="Proteomes" id="UP000185680">
    <property type="component" value="Chromosome"/>
</dbReference>
<dbReference type="KEGG" id="hyl:LPB072_22350"/>
<reference evidence="1 4" key="2">
    <citation type="submission" date="2016-10" db="EMBL/GenBank/DDBJ databases">
        <title>Hydorgenophaga sp. LPB0072 isolated from gastropod.</title>
        <authorList>
            <person name="Kim E."/>
            <person name="Yi H."/>
        </authorList>
    </citation>
    <scope>NUCLEOTIDE SEQUENCE [LARGE SCALE GENOMIC DNA]</scope>
    <source>
        <strain evidence="1 4">LPB0072</strain>
    </source>
</reference>
<name>A0A167GBL1_9BURK</name>
<dbReference type="RefSeq" id="WP_066096378.1">
    <property type="nucleotide sequence ID" value="NZ_CP017476.1"/>
</dbReference>
<dbReference type="STRING" id="1763535.LPB072_22350"/>
<dbReference type="Proteomes" id="UP000185657">
    <property type="component" value="Unassembled WGS sequence"/>
</dbReference>
<sequence length="248" mass="24913">MSLARQPGRRLARIEPPFAIALALVLSALPAGPARAELDSNDVSFNFFNVIFGTIPSISSRARLDFTLNIEKMIFLRVGTGGNHSGGISGAGPAANAAVTTVALDLTPRIPAGATTPLAGNNQGVSWNAGLPTFLAAAPEAVQVEVRSNAGQVNITGEVTAPLTSGGNTIPMSSIVISSSDAGNLPAPILPDAGTGAPVNVAPGGSGTAAAPTLLTYRTAEWSFGFTPTASLSPGSYNGSVTFTATSL</sequence>
<evidence type="ECO:0000313" key="4">
    <source>
        <dbReference type="Proteomes" id="UP000185680"/>
    </source>
</evidence>
<dbReference type="EMBL" id="CP017476">
    <property type="protein sequence ID" value="AOW15139.1"/>
    <property type="molecule type" value="Genomic_DNA"/>
</dbReference>
<gene>
    <name evidence="1" type="ORF">LPB072_22350</name>
    <name evidence="2" type="ORF">LPB72_21735</name>
</gene>